<feature type="domain" description="PHD-type" evidence="10">
    <location>
        <begin position="516"/>
        <end position="635"/>
    </location>
</feature>
<dbReference type="PROSITE" id="PS50016">
    <property type="entry name" value="ZF_PHD_2"/>
    <property type="match status" value="1"/>
</dbReference>
<feature type="compositionally biased region" description="Basic residues" evidence="8">
    <location>
        <begin position="1153"/>
        <end position="1168"/>
    </location>
</feature>
<keyword evidence="12" id="KW-1185">Reference proteome</keyword>
<dbReference type="GO" id="GO:0008270">
    <property type="term" value="F:zinc ion binding"/>
    <property type="evidence" value="ECO:0007669"/>
    <property type="project" value="UniProtKB-KW"/>
</dbReference>
<keyword evidence="2" id="KW-0479">Metal-binding</keyword>
<comment type="subcellular location">
    <subcellularLocation>
        <location evidence="1">Nucleus</location>
    </subcellularLocation>
</comment>
<evidence type="ECO:0000313" key="12">
    <source>
        <dbReference type="Proteomes" id="UP000566819"/>
    </source>
</evidence>
<name>A0A8H4RS16_9HELO</name>
<feature type="region of interest" description="Disordered" evidence="8">
    <location>
        <begin position="173"/>
        <end position="209"/>
    </location>
</feature>
<dbReference type="Pfam" id="PF10513">
    <property type="entry name" value="EPL1"/>
    <property type="match status" value="1"/>
</dbReference>
<evidence type="ECO:0000256" key="8">
    <source>
        <dbReference type="SAM" id="MobiDB-lite"/>
    </source>
</evidence>
<protein>
    <submittedName>
        <fullName evidence="11">Uncharacterized protein</fullName>
    </submittedName>
</protein>
<dbReference type="Pfam" id="PF13831">
    <property type="entry name" value="PHD_2"/>
    <property type="match status" value="1"/>
</dbReference>
<dbReference type="OrthoDB" id="20839at2759"/>
<feature type="region of interest" description="Disordered" evidence="8">
    <location>
        <begin position="1148"/>
        <end position="1168"/>
    </location>
</feature>
<accession>A0A8H4RS16</accession>
<dbReference type="Proteomes" id="UP000566819">
    <property type="component" value="Unassembled WGS sequence"/>
</dbReference>
<dbReference type="InterPro" id="IPR001965">
    <property type="entry name" value="Znf_PHD"/>
</dbReference>
<dbReference type="PANTHER" id="PTHR13793">
    <property type="entry name" value="PHD FINGER PROTEINS"/>
    <property type="match status" value="1"/>
</dbReference>
<dbReference type="Gene3D" id="3.30.40.10">
    <property type="entry name" value="Zinc/RING finger domain, C3HC4 (zinc finger)"/>
    <property type="match status" value="2"/>
</dbReference>
<evidence type="ECO:0000259" key="10">
    <source>
        <dbReference type="PROSITE" id="PS51805"/>
    </source>
</evidence>
<dbReference type="InterPro" id="IPR019542">
    <property type="entry name" value="Enhancer_polycomb-like_N"/>
</dbReference>
<evidence type="ECO:0000256" key="2">
    <source>
        <dbReference type="ARBA" id="ARBA00022723"/>
    </source>
</evidence>
<evidence type="ECO:0000259" key="9">
    <source>
        <dbReference type="PROSITE" id="PS50016"/>
    </source>
</evidence>
<dbReference type="CDD" id="cd15492">
    <property type="entry name" value="PHD_BRPF_JADE_like"/>
    <property type="match status" value="1"/>
</dbReference>
<dbReference type="InterPro" id="IPR034732">
    <property type="entry name" value="EPHD"/>
</dbReference>
<dbReference type="SUPFAM" id="SSF57903">
    <property type="entry name" value="FYVE/PHD zinc finger"/>
    <property type="match status" value="1"/>
</dbReference>
<dbReference type="GO" id="GO:0006357">
    <property type="term" value="P:regulation of transcription by RNA polymerase II"/>
    <property type="evidence" value="ECO:0007669"/>
    <property type="project" value="TreeGrafter"/>
</dbReference>
<dbReference type="PROSITE" id="PS51805">
    <property type="entry name" value="EPHD"/>
    <property type="match status" value="1"/>
</dbReference>
<comment type="caution">
    <text evidence="11">The sequence shown here is derived from an EMBL/GenBank/DDBJ whole genome shotgun (WGS) entry which is preliminary data.</text>
</comment>
<evidence type="ECO:0000256" key="4">
    <source>
        <dbReference type="ARBA" id="ARBA00022771"/>
    </source>
</evidence>
<evidence type="ECO:0000256" key="6">
    <source>
        <dbReference type="ARBA" id="ARBA00023242"/>
    </source>
</evidence>
<gene>
    <name evidence="11" type="ORF">G7Y89_g3102</name>
</gene>
<dbReference type="GO" id="GO:0005634">
    <property type="term" value="C:nucleus"/>
    <property type="evidence" value="ECO:0007669"/>
    <property type="project" value="UniProtKB-SubCell"/>
</dbReference>
<keyword evidence="4 7" id="KW-0863">Zinc-finger</keyword>
<feature type="compositionally biased region" description="Basic and acidic residues" evidence="8">
    <location>
        <begin position="994"/>
        <end position="1009"/>
    </location>
</feature>
<dbReference type="PANTHER" id="PTHR13793:SF107">
    <property type="entry name" value="BROMODOMAIN-CONTAINING PROTEIN HOMOLOG"/>
    <property type="match status" value="1"/>
</dbReference>
<dbReference type="InterPro" id="IPR019787">
    <property type="entry name" value="Znf_PHD-finger"/>
</dbReference>
<keyword evidence="3" id="KW-0677">Repeat</keyword>
<feature type="region of interest" description="Disordered" evidence="8">
    <location>
        <begin position="990"/>
        <end position="1034"/>
    </location>
</feature>
<dbReference type="EMBL" id="JAAMPI010000147">
    <property type="protein sequence ID" value="KAF4634997.1"/>
    <property type="molecule type" value="Genomic_DNA"/>
</dbReference>
<dbReference type="PROSITE" id="PS01359">
    <property type="entry name" value="ZF_PHD_1"/>
    <property type="match status" value="1"/>
</dbReference>
<evidence type="ECO:0000256" key="5">
    <source>
        <dbReference type="ARBA" id="ARBA00022833"/>
    </source>
</evidence>
<proteinExistence type="predicted"/>
<feature type="region of interest" description="Disordered" evidence="8">
    <location>
        <begin position="1"/>
        <end position="126"/>
    </location>
</feature>
<evidence type="ECO:0000256" key="7">
    <source>
        <dbReference type="PROSITE-ProRule" id="PRU00146"/>
    </source>
</evidence>
<feature type="compositionally biased region" description="Polar residues" evidence="8">
    <location>
        <begin position="1056"/>
        <end position="1065"/>
    </location>
</feature>
<feature type="region of interest" description="Disordered" evidence="8">
    <location>
        <begin position="428"/>
        <end position="457"/>
    </location>
</feature>
<dbReference type="AlphaFoldDB" id="A0A8H4RS16"/>
<reference evidence="11 12" key="1">
    <citation type="submission" date="2020-03" db="EMBL/GenBank/DDBJ databases">
        <title>Draft Genome Sequence of Cudoniella acicularis.</title>
        <authorList>
            <person name="Buettner E."/>
            <person name="Kellner H."/>
        </authorList>
    </citation>
    <scope>NUCLEOTIDE SEQUENCE [LARGE SCALE GENOMIC DNA]</scope>
    <source>
        <strain evidence="11 12">DSM 108380</strain>
    </source>
</reference>
<feature type="compositionally biased region" description="Polar residues" evidence="8">
    <location>
        <begin position="24"/>
        <end position="39"/>
    </location>
</feature>
<evidence type="ECO:0000256" key="3">
    <source>
        <dbReference type="ARBA" id="ARBA00022737"/>
    </source>
</evidence>
<feature type="domain" description="PHD-type" evidence="9">
    <location>
        <begin position="462"/>
        <end position="512"/>
    </location>
</feature>
<dbReference type="InterPro" id="IPR013083">
    <property type="entry name" value="Znf_RING/FYVE/PHD"/>
</dbReference>
<dbReference type="SMART" id="SM00249">
    <property type="entry name" value="PHD"/>
    <property type="match status" value="2"/>
</dbReference>
<dbReference type="InterPro" id="IPR011011">
    <property type="entry name" value="Znf_FYVE_PHD"/>
</dbReference>
<dbReference type="InterPro" id="IPR019786">
    <property type="entry name" value="Zinc_finger_PHD-type_CS"/>
</dbReference>
<organism evidence="11 12">
    <name type="scientific">Cudoniella acicularis</name>
    <dbReference type="NCBI Taxonomy" id="354080"/>
    <lineage>
        <taxon>Eukaryota</taxon>
        <taxon>Fungi</taxon>
        <taxon>Dikarya</taxon>
        <taxon>Ascomycota</taxon>
        <taxon>Pezizomycotina</taxon>
        <taxon>Leotiomycetes</taxon>
        <taxon>Helotiales</taxon>
        <taxon>Tricladiaceae</taxon>
        <taxon>Cudoniella</taxon>
    </lineage>
</organism>
<dbReference type="InterPro" id="IPR050701">
    <property type="entry name" value="Histone_Mod_Regulator"/>
</dbReference>
<sequence length="1168" mass="127488">MTPVPGTPRRPASSRNRSSRPKSTGASRSEKSTPANISSEPPPKKRRYIPGGPGGGGRYVDEDGTEIPVGGTGPGGYNYVGPRGRIGRQNAAMGLIPQVYPRRDRSTRTRTVLPRSQQPPMRFSSAAQVAAVVQSDGYKPREERAWEEFHPQLDIEGPLRAFTLYEVEGIQPSRPVTPSAAPPSAEGSVSGANGVITPNGLDAPKSKSEGIPTPAASLNGESSLTIAIPGTPGGGKRRPGRPPKDPIAFYSAKAAKMGATLQVASPTANSAKVAKTPKVPKPPPPVQNINAKEKLTLPQPSYRKTDTLARFEDKALGLVRYVDKSMANVGYQETDVFIRPEHKLIKVSDANLEEDLDLGPGHKNDAEGIIALGSGGVGRVEYDMDEQDDKWLQEYNAERKAANFEPITREILEITITKIEKEWHALEKRIPKPNPKPPQTHRPRSSSAAAVNGEPQAGEEQDSKCAICDDGDCENTNAIVFCDGCDLAVHQECYGVPFIPEGQWLCRKCQLIGRGIPTCIFCPNTDGAFKQTNASKWAHLLCAMWIPEVSLGNHTFMEPVMEVEKVPKTRWRLTCYLCNQRMGACIQCGNKACYQAFHVTCARRAHLFLKMKNNHGTLAVLDGNAVLKAFCDKHCPSDYAKENEVARATREARAYYKRAMRGRLWADSQASASAMAATHRHAVTEHQPDESQLTGAKAIWKLPSGAPVIPQVVFNSVESSLQRFNIRKRKEYAADACRYWTLKREARRGAALLKRLQLQMETFSSMEITRRNFAGMGHAGRPRLARRIEFAQTLIDDLERLKMLAGDVMKREHEKLTAAELEEDVVDTVYFPVAKLFPPVIEKALILDHKLVFTKGLSLLQKRVRDRFYTTATAFAHDLGNVFHTGIVSRPVPVIEAPVAIELQKPVVMDIKERKKLAKRIVKAIQPQLQLAIRAEADFSGKPAEELVKELDQLLEASVQLTGDTIAVSIGDASSQADVDSKHEADVEMTNGVEHSRDESPSPRGHATEPEDVEMQDVGDNADAGSGTPLNEVDGNVTQAKMDQVNGIKANKHNDTNGSAPAPSNHQPPTPPLSNGETSNDHTETLVNGGVPWYLEDFQPEGTSILQESSGGNAISRLSEDLSDMDDAELNGLGMDVGEGNGEIIVASAAAPKAKKGKAKRNRKGSRR</sequence>
<keyword evidence="6" id="KW-0539">Nucleus</keyword>
<dbReference type="Pfam" id="PF13832">
    <property type="entry name" value="zf-HC5HC2H_2"/>
    <property type="match status" value="1"/>
</dbReference>
<dbReference type="CDD" id="cd15670">
    <property type="entry name" value="ePHD_BRPF"/>
    <property type="match status" value="1"/>
</dbReference>
<keyword evidence="5" id="KW-0862">Zinc</keyword>
<evidence type="ECO:0000313" key="11">
    <source>
        <dbReference type="EMBL" id="KAF4634997.1"/>
    </source>
</evidence>
<evidence type="ECO:0000256" key="1">
    <source>
        <dbReference type="ARBA" id="ARBA00004123"/>
    </source>
</evidence>
<dbReference type="FunFam" id="3.30.40.10:FF:000007">
    <property type="entry name" value="Bromodomain containing 1, isoform CRA_b"/>
    <property type="match status" value="1"/>
</dbReference>
<dbReference type="FunFam" id="3.30.40.10:FF:000008">
    <property type="entry name" value="Bromodomain containing 1, isoform CRA_a"/>
    <property type="match status" value="1"/>
</dbReference>
<feature type="region of interest" description="Disordered" evidence="8">
    <location>
        <begin position="1049"/>
        <end position="1089"/>
    </location>
</feature>